<dbReference type="EMBL" id="JAVRBG010000003">
    <property type="protein sequence ID" value="MDT0293733.1"/>
    <property type="molecule type" value="Genomic_DNA"/>
</dbReference>
<accession>A0ABU2KG91</accession>
<dbReference type="InterPro" id="IPR032466">
    <property type="entry name" value="Metal_Hydrolase"/>
</dbReference>
<organism evidence="1 2">
    <name type="scientific">Mesonia ostreae</name>
    <dbReference type="NCBI Taxonomy" id="861110"/>
    <lineage>
        <taxon>Bacteria</taxon>
        <taxon>Pseudomonadati</taxon>
        <taxon>Bacteroidota</taxon>
        <taxon>Flavobacteriia</taxon>
        <taxon>Flavobacteriales</taxon>
        <taxon>Flavobacteriaceae</taxon>
        <taxon>Mesonia</taxon>
    </lineage>
</organism>
<dbReference type="PANTHER" id="PTHR32027">
    <property type="entry name" value="CYTOSINE DEAMINASE"/>
    <property type="match status" value="1"/>
</dbReference>
<reference evidence="2" key="1">
    <citation type="submission" date="2023-07" db="EMBL/GenBank/DDBJ databases">
        <title>Isolating and identifying novel microbial strains from the Mariana Trench.</title>
        <authorList>
            <person name="Fu H."/>
        </authorList>
    </citation>
    <scope>NUCLEOTIDE SEQUENCE [LARGE SCALE GENOMIC DNA]</scope>
    <source>
        <strain evidence="2">T-y2</strain>
    </source>
</reference>
<evidence type="ECO:0000313" key="2">
    <source>
        <dbReference type="Proteomes" id="UP001182991"/>
    </source>
</evidence>
<comment type="caution">
    <text evidence="1">The sequence shown here is derived from an EMBL/GenBank/DDBJ whole genome shotgun (WGS) entry which is preliminary data.</text>
</comment>
<evidence type="ECO:0000313" key="1">
    <source>
        <dbReference type="EMBL" id="MDT0293733.1"/>
    </source>
</evidence>
<dbReference type="InterPro" id="IPR011059">
    <property type="entry name" value="Metal-dep_hydrolase_composite"/>
</dbReference>
<name>A0ABU2KG91_9FLAO</name>
<dbReference type="Proteomes" id="UP001182991">
    <property type="component" value="Unassembled WGS sequence"/>
</dbReference>
<dbReference type="SUPFAM" id="SSF51556">
    <property type="entry name" value="Metallo-dependent hydrolases"/>
    <property type="match status" value="1"/>
</dbReference>
<dbReference type="Gene3D" id="2.30.40.10">
    <property type="entry name" value="Urease, subunit C, domain 1"/>
    <property type="match status" value="1"/>
</dbReference>
<dbReference type="RefSeq" id="WP_311400689.1">
    <property type="nucleotide sequence ID" value="NZ_JAVRBG010000003.1"/>
</dbReference>
<keyword evidence="2" id="KW-1185">Reference proteome</keyword>
<protein>
    <submittedName>
        <fullName evidence="1">Uncharacterized protein</fullName>
    </submittedName>
</protein>
<sequence length="163" mass="18151">MKPEQREKMISLLESANINLSILPATDIFLNGRNTERPIPRGLINAKDFAKRINTCIASNNILNAFTPYGDASLLRMANMYANLSQSATEEELKAVYEMIGKNAAEMIQQKFILEEKMPANLVIVEAKNATDAIRRVSQPLLGLKSGRVTFKNEAAILFIPQI</sequence>
<gene>
    <name evidence="1" type="ORF">RLT85_03730</name>
</gene>
<proteinExistence type="predicted"/>
<dbReference type="Gene3D" id="3.20.20.140">
    <property type="entry name" value="Metal-dependent hydrolases"/>
    <property type="match status" value="1"/>
</dbReference>
<dbReference type="PANTHER" id="PTHR32027:SF9">
    <property type="entry name" value="BLL3847 PROTEIN"/>
    <property type="match status" value="1"/>
</dbReference>
<dbReference type="InterPro" id="IPR052349">
    <property type="entry name" value="Metallo-hydrolase_Enzymes"/>
</dbReference>